<dbReference type="PANTHER" id="PTHR48100:SF1">
    <property type="entry name" value="HISTIDINE PHOSPHATASE FAMILY PROTEIN-RELATED"/>
    <property type="match status" value="1"/>
</dbReference>
<dbReference type="AlphaFoldDB" id="A0A242A7H2"/>
<dbReference type="Pfam" id="PF00300">
    <property type="entry name" value="His_Phos_1"/>
    <property type="match status" value="1"/>
</dbReference>
<dbReference type="SMART" id="SM00855">
    <property type="entry name" value="PGAM"/>
    <property type="match status" value="1"/>
</dbReference>
<protein>
    <recommendedName>
        <fullName evidence="5">Phosphoglycerate mutase</fullName>
    </recommendedName>
</protein>
<feature type="binding site" evidence="2">
    <location>
        <position position="58"/>
    </location>
    <ligand>
        <name>substrate</name>
    </ligand>
</feature>
<feature type="binding site" evidence="2">
    <location>
        <begin position="7"/>
        <end position="14"/>
    </location>
    <ligand>
        <name>substrate</name>
    </ligand>
</feature>
<dbReference type="InterPro" id="IPR050275">
    <property type="entry name" value="PGM_Phosphatase"/>
</dbReference>
<dbReference type="EMBL" id="NGKU01000001">
    <property type="protein sequence ID" value="OTN76869.1"/>
    <property type="molecule type" value="Genomic_DNA"/>
</dbReference>
<dbReference type="GO" id="GO:0005737">
    <property type="term" value="C:cytoplasm"/>
    <property type="evidence" value="ECO:0007669"/>
    <property type="project" value="TreeGrafter"/>
</dbReference>
<feature type="active site" description="Tele-phosphohistidine intermediate" evidence="1">
    <location>
        <position position="8"/>
    </location>
</feature>
<evidence type="ECO:0000256" key="1">
    <source>
        <dbReference type="PIRSR" id="PIRSR613078-1"/>
    </source>
</evidence>
<dbReference type="RefSeq" id="WP_086274929.1">
    <property type="nucleotide sequence ID" value="NZ_NGKU01000001.1"/>
</dbReference>
<dbReference type="STRING" id="1834191.A5886_001948"/>
<name>A0A242A7H2_9ENTE</name>
<dbReference type="Proteomes" id="UP000195043">
    <property type="component" value="Unassembled WGS sequence"/>
</dbReference>
<dbReference type="OrthoDB" id="9782128at2"/>
<comment type="caution">
    <text evidence="3">The sequence shown here is derived from an EMBL/GenBank/DDBJ whole genome shotgun (WGS) entry which is preliminary data.</text>
</comment>
<gene>
    <name evidence="3" type="ORF">A5886_001948</name>
</gene>
<sequence>MQLYFTRHGKTEWNQARRFQGMLGDSPLLPQSYQEIELLGNHIADIPFEKIYASTSLRAMKTAQGIQARLAHPVEIVYTDDLRELGLGDLEGQSIDEMHAKYPDELDRLRNHLDQYDPSVFHGEPIEAALARIEKVVVNAVIQHQGPLLFVGHGASMTAAIQWLAGKTLAQLREQGGLVNNSLSILDTGDNIQRPYSLTQWNDASFLADQAGLDALL</sequence>
<proteinExistence type="predicted"/>
<dbReference type="InterPro" id="IPR029033">
    <property type="entry name" value="His_PPase_superfam"/>
</dbReference>
<feature type="active site" description="Proton donor/acceptor" evidence="1">
    <location>
        <position position="84"/>
    </location>
</feature>
<organism evidence="3 4">
    <name type="scientific">Candidatus Enterococcus testudinis</name>
    <dbReference type="NCBI Taxonomy" id="1834191"/>
    <lineage>
        <taxon>Bacteria</taxon>
        <taxon>Bacillati</taxon>
        <taxon>Bacillota</taxon>
        <taxon>Bacilli</taxon>
        <taxon>Lactobacillales</taxon>
        <taxon>Enterococcaceae</taxon>
        <taxon>Enterococcus</taxon>
    </lineage>
</organism>
<dbReference type="PANTHER" id="PTHR48100">
    <property type="entry name" value="BROAD-SPECIFICITY PHOSPHATASE YOR283W-RELATED"/>
    <property type="match status" value="1"/>
</dbReference>
<dbReference type="Gene3D" id="3.40.50.1240">
    <property type="entry name" value="Phosphoglycerate mutase-like"/>
    <property type="match status" value="1"/>
</dbReference>
<dbReference type="InterPro" id="IPR013078">
    <property type="entry name" value="His_Pase_superF_clade-1"/>
</dbReference>
<dbReference type="CDD" id="cd07067">
    <property type="entry name" value="HP_PGM_like"/>
    <property type="match status" value="1"/>
</dbReference>
<evidence type="ECO:0000256" key="2">
    <source>
        <dbReference type="PIRSR" id="PIRSR613078-2"/>
    </source>
</evidence>
<keyword evidence="4" id="KW-1185">Reference proteome</keyword>
<evidence type="ECO:0000313" key="4">
    <source>
        <dbReference type="Proteomes" id="UP000195043"/>
    </source>
</evidence>
<reference evidence="3 4" key="1">
    <citation type="submission" date="2017-05" db="EMBL/GenBank/DDBJ databases">
        <title>The Genome Sequence of Enterococcus sp. 8G7_MSG3316.</title>
        <authorList>
            <consortium name="The Broad Institute Genomics Platform"/>
            <consortium name="The Broad Institute Genomic Center for Infectious Diseases"/>
            <person name="Earl A."/>
            <person name="Manson A."/>
            <person name="Schwartman J."/>
            <person name="Gilmore M."/>
            <person name="Abouelleil A."/>
            <person name="Cao P."/>
            <person name="Chapman S."/>
            <person name="Cusick C."/>
            <person name="Shea T."/>
            <person name="Young S."/>
            <person name="Neafsey D."/>
            <person name="Nusbaum C."/>
            <person name="Birren B."/>
        </authorList>
    </citation>
    <scope>NUCLEOTIDE SEQUENCE [LARGE SCALE GENOMIC DNA]</scope>
    <source>
        <strain evidence="3 4">8G7_MSG3316</strain>
    </source>
</reference>
<evidence type="ECO:0008006" key="5">
    <source>
        <dbReference type="Google" id="ProtNLM"/>
    </source>
</evidence>
<dbReference type="SUPFAM" id="SSF53254">
    <property type="entry name" value="Phosphoglycerate mutase-like"/>
    <property type="match status" value="1"/>
</dbReference>
<dbReference type="GO" id="GO:0016791">
    <property type="term" value="F:phosphatase activity"/>
    <property type="evidence" value="ECO:0007669"/>
    <property type="project" value="TreeGrafter"/>
</dbReference>
<evidence type="ECO:0000313" key="3">
    <source>
        <dbReference type="EMBL" id="OTN76869.1"/>
    </source>
</evidence>
<accession>A0A242A7H2</accession>